<evidence type="ECO:0000256" key="3">
    <source>
        <dbReference type="ARBA" id="ARBA00022729"/>
    </source>
</evidence>
<keyword evidence="7" id="KW-0675">Receptor</keyword>
<feature type="domain" description="Leucine-binding protein" evidence="6">
    <location>
        <begin position="28"/>
        <end position="356"/>
    </location>
</feature>
<keyword evidence="3 5" id="KW-0732">Signal</keyword>
<dbReference type="AlphaFoldDB" id="B8IAY2"/>
<dbReference type="InterPro" id="IPR000709">
    <property type="entry name" value="Leu_Ile_Val-bd"/>
</dbReference>
<accession>B8IAY2</accession>
<evidence type="ECO:0000256" key="5">
    <source>
        <dbReference type="SAM" id="SignalP"/>
    </source>
</evidence>
<organism evidence="7 8">
    <name type="scientific">Methylobacterium nodulans (strain LMG 21967 / CNCM I-2342 / ORS 2060)</name>
    <dbReference type="NCBI Taxonomy" id="460265"/>
    <lineage>
        <taxon>Bacteria</taxon>
        <taxon>Pseudomonadati</taxon>
        <taxon>Pseudomonadota</taxon>
        <taxon>Alphaproteobacteria</taxon>
        <taxon>Hyphomicrobiales</taxon>
        <taxon>Methylobacteriaceae</taxon>
        <taxon>Methylobacterium</taxon>
    </lineage>
</organism>
<evidence type="ECO:0000259" key="6">
    <source>
        <dbReference type="Pfam" id="PF13458"/>
    </source>
</evidence>
<dbReference type="InterPro" id="IPR051010">
    <property type="entry name" value="BCAA_transport"/>
</dbReference>
<proteinExistence type="inferred from homology"/>
<keyword evidence="4" id="KW-0029">Amino-acid transport</keyword>
<dbReference type="GO" id="GO:0006865">
    <property type="term" value="P:amino acid transport"/>
    <property type="evidence" value="ECO:0007669"/>
    <property type="project" value="UniProtKB-KW"/>
</dbReference>
<evidence type="ECO:0000256" key="2">
    <source>
        <dbReference type="ARBA" id="ARBA00022448"/>
    </source>
</evidence>
<dbReference type="SUPFAM" id="SSF53822">
    <property type="entry name" value="Periplasmic binding protein-like I"/>
    <property type="match status" value="1"/>
</dbReference>
<evidence type="ECO:0000256" key="1">
    <source>
        <dbReference type="ARBA" id="ARBA00010062"/>
    </source>
</evidence>
<dbReference type="PRINTS" id="PR00337">
    <property type="entry name" value="LEUILEVALBP"/>
</dbReference>
<dbReference type="EMBL" id="CP001349">
    <property type="protein sequence ID" value="ACL55375.1"/>
    <property type="molecule type" value="Genomic_DNA"/>
</dbReference>
<dbReference type="PANTHER" id="PTHR30483:SF6">
    <property type="entry name" value="PERIPLASMIC BINDING PROTEIN OF ABC TRANSPORTER FOR NATURAL AMINO ACIDS"/>
    <property type="match status" value="1"/>
</dbReference>
<dbReference type="InterPro" id="IPR028081">
    <property type="entry name" value="Leu-bd"/>
</dbReference>
<name>B8IAY2_METNO</name>
<dbReference type="Pfam" id="PF13458">
    <property type="entry name" value="Peripla_BP_6"/>
    <property type="match status" value="1"/>
</dbReference>
<feature type="chain" id="PRO_5002871472" evidence="5">
    <location>
        <begin position="24"/>
        <end position="377"/>
    </location>
</feature>
<dbReference type="HOGENOM" id="CLU_027128_6_2_5"/>
<reference evidence="7 8" key="1">
    <citation type="submission" date="2009-01" db="EMBL/GenBank/DDBJ databases">
        <title>Complete sequence of chromosome of Methylobacterium nodulans ORS 2060.</title>
        <authorList>
            <consortium name="US DOE Joint Genome Institute"/>
            <person name="Lucas S."/>
            <person name="Copeland A."/>
            <person name="Lapidus A."/>
            <person name="Glavina del Rio T."/>
            <person name="Dalin E."/>
            <person name="Tice H."/>
            <person name="Bruce D."/>
            <person name="Goodwin L."/>
            <person name="Pitluck S."/>
            <person name="Sims D."/>
            <person name="Brettin T."/>
            <person name="Detter J.C."/>
            <person name="Han C."/>
            <person name="Larimer F."/>
            <person name="Land M."/>
            <person name="Hauser L."/>
            <person name="Kyrpides N."/>
            <person name="Ivanova N."/>
            <person name="Marx C.J."/>
            <person name="Richardson P."/>
        </authorList>
    </citation>
    <scope>NUCLEOTIDE SEQUENCE [LARGE SCALE GENOMIC DNA]</scope>
    <source>
        <strain evidence="8">LMG 21967 / CNCM I-2342 / ORS 2060</strain>
    </source>
</reference>
<feature type="signal peptide" evidence="5">
    <location>
        <begin position="1"/>
        <end position="23"/>
    </location>
</feature>
<evidence type="ECO:0000256" key="4">
    <source>
        <dbReference type="ARBA" id="ARBA00022970"/>
    </source>
</evidence>
<dbReference type="PANTHER" id="PTHR30483">
    <property type="entry name" value="LEUCINE-SPECIFIC-BINDING PROTEIN"/>
    <property type="match status" value="1"/>
</dbReference>
<dbReference type="KEGG" id="mno:Mnod_0331"/>
<dbReference type="CDD" id="cd06348">
    <property type="entry name" value="PBP1_ABC_HAAT-like"/>
    <property type="match status" value="1"/>
</dbReference>
<dbReference type="Proteomes" id="UP000008207">
    <property type="component" value="Chromosome"/>
</dbReference>
<comment type="similarity">
    <text evidence="1">Belongs to the leucine-binding protein family.</text>
</comment>
<protein>
    <submittedName>
        <fullName evidence="7">Extracellular ligand-binding receptor</fullName>
    </submittedName>
</protein>
<sequence length="377" mass="39206">MRVLMRGLVAAALLAGAVTGAAAQDKTPVKLGAIEILTGPNSRYGIAIQRGFDLAAAEINKGGGVLGGRPLALVYEDSAGAKEQALNAARKLIGRDKVPLILGPTLSNEMFAAGPVANERKVPIVGTSTTANGITAIGPYVFRTSLPEADVIPVTLRTAKEKFGIKRVAVMYGNDDAFTKSAYDVMKGALDKLGIEVLTTETFGSKDTDFSAQLTKIKGLNPDAIVLSALVEAASGIALQARQLGIDPKVFIIGGNGLNSPKLGEIAGAAADGTIVGSPWFIGKKDPANQAFVASFREKYGDSPDQFAAQAYDTLFIVAKAIDAAGAPESEKIKDALIKVKHTGVMGPFSFSESRDPADTSGVVVLTMKGGKFQLLE</sequence>
<dbReference type="STRING" id="460265.Mnod_0331"/>
<dbReference type="OrthoDB" id="9791590at2"/>
<dbReference type="RefSeq" id="WP_015927086.1">
    <property type="nucleotide sequence ID" value="NC_011894.1"/>
</dbReference>
<keyword evidence="2" id="KW-0813">Transport</keyword>
<dbReference type="InterPro" id="IPR028082">
    <property type="entry name" value="Peripla_BP_I"/>
</dbReference>
<keyword evidence="8" id="KW-1185">Reference proteome</keyword>
<dbReference type="Gene3D" id="3.40.50.2300">
    <property type="match status" value="2"/>
</dbReference>
<dbReference type="eggNOG" id="COG0683">
    <property type="taxonomic scope" value="Bacteria"/>
</dbReference>
<evidence type="ECO:0000313" key="7">
    <source>
        <dbReference type="EMBL" id="ACL55375.1"/>
    </source>
</evidence>
<gene>
    <name evidence="7" type="ordered locus">Mnod_0331</name>
</gene>
<evidence type="ECO:0000313" key="8">
    <source>
        <dbReference type="Proteomes" id="UP000008207"/>
    </source>
</evidence>